<sequence>MSVAPSFQANAHPVDPFGIIAPQLAALDAFMKAQAAQFEPEIRDMAGYCLEASGKRLRPALVFFSGWEFGGRVDESLVRAAAVVEMVHLATLVHDDIMDRAELRRGRLTASRKFGPDAAVLLGDALFSQALHIASQFPTAEVCRLVSASTRRVCSGEIMQTLRRRDFNVTLADYRRMIDLKTAELFRTSCYLGAMLSHQTSGFADAADKFGHHLGIAYQIYDDLVDFVGEEKNIGKTLGTDLATGKLTLPLMLLLDRIPVDERARLIADMREGHSPGLATSQQRMHQLGIGAAVVQSINDELSIALESILPFSSAPAAPLLKELASLLSRQVASLPTSVVSPA</sequence>
<dbReference type="SFLD" id="SFLDS00005">
    <property type="entry name" value="Isoprenoid_Synthase_Type_I"/>
    <property type="match status" value="1"/>
</dbReference>
<keyword evidence="5" id="KW-0460">Magnesium</keyword>
<dbReference type="PANTHER" id="PTHR12001">
    <property type="entry name" value="GERANYLGERANYL PYROPHOSPHATE SYNTHASE"/>
    <property type="match status" value="1"/>
</dbReference>
<dbReference type="GO" id="GO:0046872">
    <property type="term" value="F:metal ion binding"/>
    <property type="evidence" value="ECO:0007669"/>
    <property type="project" value="UniProtKB-KW"/>
</dbReference>
<dbReference type="SUPFAM" id="SSF48576">
    <property type="entry name" value="Terpenoid synthases"/>
    <property type="match status" value="1"/>
</dbReference>
<dbReference type="PANTHER" id="PTHR12001:SF69">
    <property type="entry name" value="ALL TRANS-POLYPRENYL-DIPHOSPHATE SYNTHASE PDSS1"/>
    <property type="match status" value="1"/>
</dbReference>
<dbReference type="InterPro" id="IPR033749">
    <property type="entry name" value="Polyprenyl_synt_CS"/>
</dbReference>
<dbReference type="Proteomes" id="UP000290218">
    <property type="component" value="Unassembled WGS sequence"/>
</dbReference>
<evidence type="ECO:0000313" key="7">
    <source>
        <dbReference type="EMBL" id="RXK55034.1"/>
    </source>
</evidence>
<organism evidence="7 8">
    <name type="scientific">Oleiharenicola lentus</name>
    <dbReference type="NCBI Taxonomy" id="2508720"/>
    <lineage>
        <taxon>Bacteria</taxon>
        <taxon>Pseudomonadati</taxon>
        <taxon>Verrucomicrobiota</taxon>
        <taxon>Opitutia</taxon>
        <taxon>Opitutales</taxon>
        <taxon>Opitutaceae</taxon>
        <taxon>Oleiharenicola</taxon>
    </lineage>
</organism>
<evidence type="ECO:0000256" key="4">
    <source>
        <dbReference type="ARBA" id="ARBA00022723"/>
    </source>
</evidence>
<reference evidence="7 8" key="1">
    <citation type="submission" date="2019-01" db="EMBL/GenBank/DDBJ databases">
        <title>Lacunisphaera sp. strain TWA-58.</title>
        <authorList>
            <person name="Chen W.-M."/>
        </authorList>
    </citation>
    <scope>NUCLEOTIDE SEQUENCE [LARGE SCALE GENOMIC DNA]</scope>
    <source>
        <strain evidence="7 8">TWA-58</strain>
    </source>
</reference>
<dbReference type="GO" id="GO:0004659">
    <property type="term" value="F:prenyltransferase activity"/>
    <property type="evidence" value="ECO:0007669"/>
    <property type="project" value="InterPro"/>
</dbReference>
<gene>
    <name evidence="7" type="ORF">ESB00_03800</name>
</gene>
<comment type="similarity">
    <text evidence="2 6">Belongs to the FPP/GGPP synthase family.</text>
</comment>
<dbReference type="OrthoDB" id="9805316at2"/>
<evidence type="ECO:0000256" key="2">
    <source>
        <dbReference type="ARBA" id="ARBA00006706"/>
    </source>
</evidence>
<evidence type="ECO:0000313" key="8">
    <source>
        <dbReference type="Proteomes" id="UP000290218"/>
    </source>
</evidence>
<evidence type="ECO:0000256" key="5">
    <source>
        <dbReference type="ARBA" id="ARBA00022842"/>
    </source>
</evidence>
<dbReference type="CDD" id="cd00685">
    <property type="entry name" value="Trans_IPPS_HT"/>
    <property type="match status" value="1"/>
</dbReference>
<protein>
    <submittedName>
        <fullName evidence="7">Polyprenyl synthetase family protein</fullName>
    </submittedName>
</protein>
<dbReference type="Pfam" id="PF00348">
    <property type="entry name" value="polyprenyl_synt"/>
    <property type="match status" value="1"/>
</dbReference>
<dbReference type="PROSITE" id="PS00723">
    <property type="entry name" value="POLYPRENYL_SYNTHASE_1"/>
    <property type="match status" value="1"/>
</dbReference>
<dbReference type="PROSITE" id="PS00444">
    <property type="entry name" value="POLYPRENYL_SYNTHASE_2"/>
    <property type="match status" value="1"/>
</dbReference>
<comment type="caution">
    <text evidence="7">The sequence shown here is derived from an EMBL/GenBank/DDBJ whole genome shotgun (WGS) entry which is preliminary data.</text>
</comment>
<keyword evidence="8" id="KW-1185">Reference proteome</keyword>
<dbReference type="RefSeq" id="WP_129048269.1">
    <property type="nucleotide sequence ID" value="NZ_SDHX01000001.1"/>
</dbReference>
<name>A0A4Q1C7X7_9BACT</name>
<evidence type="ECO:0000256" key="3">
    <source>
        <dbReference type="ARBA" id="ARBA00022679"/>
    </source>
</evidence>
<dbReference type="Gene3D" id="1.10.600.10">
    <property type="entry name" value="Farnesyl Diphosphate Synthase"/>
    <property type="match status" value="1"/>
</dbReference>
<keyword evidence="4" id="KW-0479">Metal-binding</keyword>
<proteinExistence type="inferred from homology"/>
<dbReference type="EMBL" id="SDHX01000001">
    <property type="protein sequence ID" value="RXK55034.1"/>
    <property type="molecule type" value="Genomic_DNA"/>
</dbReference>
<dbReference type="GO" id="GO:0008299">
    <property type="term" value="P:isoprenoid biosynthetic process"/>
    <property type="evidence" value="ECO:0007669"/>
    <property type="project" value="InterPro"/>
</dbReference>
<evidence type="ECO:0000256" key="6">
    <source>
        <dbReference type="RuleBase" id="RU004466"/>
    </source>
</evidence>
<dbReference type="AlphaFoldDB" id="A0A4Q1C7X7"/>
<comment type="cofactor">
    <cofactor evidence="1">
        <name>Mg(2+)</name>
        <dbReference type="ChEBI" id="CHEBI:18420"/>
    </cofactor>
</comment>
<dbReference type="InterPro" id="IPR008949">
    <property type="entry name" value="Isoprenoid_synthase_dom_sf"/>
</dbReference>
<dbReference type="InterPro" id="IPR000092">
    <property type="entry name" value="Polyprenyl_synt"/>
</dbReference>
<keyword evidence="3 6" id="KW-0808">Transferase</keyword>
<evidence type="ECO:0000256" key="1">
    <source>
        <dbReference type="ARBA" id="ARBA00001946"/>
    </source>
</evidence>
<accession>A0A4Q1C7X7</accession>